<comment type="caution">
    <text evidence="2">The sequence shown here is derived from an EMBL/GenBank/DDBJ whole genome shotgun (WGS) entry which is preliminary data.</text>
</comment>
<gene>
    <name evidence="2" type="ORF">Sradi_6093800</name>
</gene>
<evidence type="ECO:0000313" key="2">
    <source>
        <dbReference type="EMBL" id="KAL0306765.1"/>
    </source>
</evidence>
<keyword evidence="1" id="KW-0812">Transmembrane</keyword>
<keyword evidence="1" id="KW-1133">Transmembrane helix</keyword>
<reference evidence="2" key="2">
    <citation type="journal article" date="2024" name="Plant">
        <title>Genomic evolution and insights into agronomic trait innovations of Sesamum species.</title>
        <authorList>
            <person name="Miao H."/>
            <person name="Wang L."/>
            <person name="Qu L."/>
            <person name="Liu H."/>
            <person name="Sun Y."/>
            <person name="Le M."/>
            <person name="Wang Q."/>
            <person name="Wei S."/>
            <person name="Zheng Y."/>
            <person name="Lin W."/>
            <person name="Duan Y."/>
            <person name="Cao H."/>
            <person name="Xiong S."/>
            <person name="Wang X."/>
            <person name="Wei L."/>
            <person name="Li C."/>
            <person name="Ma Q."/>
            <person name="Ju M."/>
            <person name="Zhao R."/>
            <person name="Li G."/>
            <person name="Mu C."/>
            <person name="Tian Q."/>
            <person name="Mei H."/>
            <person name="Zhang T."/>
            <person name="Gao T."/>
            <person name="Zhang H."/>
        </authorList>
    </citation>
    <scope>NUCLEOTIDE SEQUENCE</scope>
    <source>
        <strain evidence="2">G02</strain>
    </source>
</reference>
<keyword evidence="1" id="KW-0472">Membrane</keyword>
<feature type="transmembrane region" description="Helical" evidence="1">
    <location>
        <begin position="6"/>
        <end position="29"/>
    </location>
</feature>
<reference evidence="2" key="1">
    <citation type="submission" date="2020-06" db="EMBL/GenBank/DDBJ databases">
        <authorList>
            <person name="Li T."/>
            <person name="Hu X."/>
            <person name="Zhang T."/>
            <person name="Song X."/>
            <person name="Zhang H."/>
            <person name="Dai N."/>
            <person name="Sheng W."/>
            <person name="Hou X."/>
            <person name="Wei L."/>
        </authorList>
    </citation>
    <scope>NUCLEOTIDE SEQUENCE</scope>
    <source>
        <strain evidence="2">G02</strain>
        <tissue evidence="2">Leaf</tissue>
    </source>
</reference>
<organism evidence="2">
    <name type="scientific">Sesamum radiatum</name>
    <name type="common">Black benniseed</name>
    <dbReference type="NCBI Taxonomy" id="300843"/>
    <lineage>
        <taxon>Eukaryota</taxon>
        <taxon>Viridiplantae</taxon>
        <taxon>Streptophyta</taxon>
        <taxon>Embryophyta</taxon>
        <taxon>Tracheophyta</taxon>
        <taxon>Spermatophyta</taxon>
        <taxon>Magnoliopsida</taxon>
        <taxon>eudicotyledons</taxon>
        <taxon>Gunneridae</taxon>
        <taxon>Pentapetalae</taxon>
        <taxon>asterids</taxon>
        <taxon>lamiids</taxon>
        <taxon>Lamiales</taxon>
        <taxon>Pedaliaceae</taxon>
        <taxon>Sesamum</taxon>
    </lineage>
</organism>
<dbReference type="AlphaFoldDB" id="A0AAW2KIF4"/>
<accession>A0AAW2KIF4</accession>
<evidence type="ECO:0000256" key="1">
    <source>
        <dbReference type="SAM" id="Phobius"/>
    </source>
</evidence>
<dbReference type="EMBL" id="JACGWJ010000028">
    <property type="protein sequence ID" value="KAL0306765.1"/>
    <property type="molecule type" value="Genomic_DNA"/>
</dbReference>
<name>A0AAW2KIF4_SESRA</name>
<proteinExistence type="predicted"/>
<protein>
    <submittedName>
        <fullName evidence="2">Cytochrome</fullName>
    </submittedName>
</protein>
<sequence>MEVVWQILAASFAFVVLIYAWRVVNWAYIRPKRLEKLLRKQGLRGNSFKVLYGDLKEMLEMMKEAKVQAHQS</sequence>